<dbReference type="Proteomes" id="UP001257627">
    <property type="component" value="Unassembled WGS sequence"/>
</dbReference>
<name>A0ABU3UKC0_9ACTN</name>
<dbReference type="InterPro" id="IPR027396">
    <property type="entry name" value="DsrEFH-like"/>
</dbReference>
<proteinExistence type="predicted"/>
<comment type="caution">
    <text evidence="1">The sequence shown here is derived from an EMBL/GenBank/DDBJ whole genome shotgun (WGS) entry which is preliminary data.</text>
</comment>
<protein>
    <recommendedName>
        <fullName evidence="3">DsrE/DsrF-like family protein</fullName>
    </recommendedName>
</protein>
<dbReference type="RefSeq" id="WP_266996134.1">
    <property type="nucleotide sequence ID" value="NZ_CP107955.1"/>
</dbReference>
<dbReference type="SUPFAM" id="SSF75169">
    <property type="entry name" value="DsrEFH-like"/>
    <property type="match status" value="1"/>
</dbReference>
<evidence type="ECO:0000313" key="2">
    <source>
        <dbReference type="Proteomes" id="UP001257627"/>
    </source>
</evidence>
<accession>A0ABU3UKC0</accession>
<keyword evidence="2" id="KW-1185">Reference proteome</keyword>
<evidence type="ECO:0000313" key="1">
    <source>
        <dbReference type="EMBL" id="MDU8994369.1"/>
    </source>
</evidence>
<gene>
    <name evidence="1" type="ORF">PU648_18925</name>
</gene>
<reference evidence="1 2" key="1">
    <citation type="submission" date="2023-02" db="EMBL/GenBank/DDBJ databases">
        <authorList>
            <person name="Maleckis M."/>
        </authorList>
    </citation>
    <scope>NUCLEOTIDE SEQUENCE [LARGE SCALE GENOMIC DNA]</scope>
    <source>
        <strain evidence="1 2">P8-A2</strain>
    </source>
</reference>
<organism evidence="1 2">
    <name type="scientific">Streptomyces mirabilis</name>
    <dbReference type="NCBI Taxonomy" id="68239"/>
    <lineage>
        <taxon>Bacteria</taxon>
        <taxon>Bacillati</taxon>
        <taxon>Actinomycetota</taxon>
        <taxon>Actinomycetes</taxon>
        <taxon>Kitasatosporales</taxon>
        <taxon>Streptomycetaceae</taxon>
        <taxon>Streptomyces</taxon>
    </lineage>
</organism>
<dbReference type="EMBL" id="JARAKF010000001">
    <property type="protein sequence ID" value="MDU8994369.1"/>
    <property type="molecule type" value="Genomic_DNA"/>
</dbReference>
<evidence type="ECO:0008006" key="3">
    <source>
        <dbReference type="Google" id="ProtNLM"/>
    </source>
</evidence>
<sequence length="111" mass="11939">MSRDPAATSYLLVETRFDGTAERFLADAATLVHTGGRVRLFLAADAVALGIRGASAELREFLDAGGRVWIDEFTLDHRTLRAAPLEAGVTSAGMADVARLLLESGTRVVWH</sequence>